<dbReference type="Pfam" id="PF01177">
    <property type="entry name" value="Asp_Glu_race"/>
    <property type="match status" value="1"/>
</dbReference>
<dbReference type="Gene3D" id="3.40.50.1860">
    <property type="match status" value="2"/>
</dbReference>
<dbReference type="GO" id="GO:0047661">
    <property type="term" value="F:amino-acid racemase activity"/>
    <property type="evidence" value="ECO:0007669"/>
    <property type="project" value="InterPro"/>
</dbReference>
<dbReference type="PANTHER" id="PTHR21198">
    <property type="entry name" value="GLUTAMATE RACEMASE"/>
    <property type="match status" value="1"/>
</dbReference>
<dbReference type="InterPro" id="IPR001920">
    <property type="entry name" value="Asp/Glu_race"/>
</dbReference>
<dbReference type="EMBL" id="WTYA01000001">
    <property type="protein sequence ID" value="MXP27297.1"/>
    <property type="molecule type" value="Genomic_DNA"/>
</dbReference>
<dbReference type="PANTHER" id="PTHR21198:SF7">
    <property type="entry name" value="ASPARTATE-GLUTAMATE RACEMASE FAMILY"/>
    <property type="match status" value="1"/>
</dbReference>
<evidence type="ECO:0000256" key="2">
    <source>
        <dbReference type="ARBA" id="ARBA00023235"/>
    </source>
</evidence>
<dbReference type="AlphaFoldDB" id="A0A845ACS8"/>
<dbReference type="NCBIfam" id="TIGR00035">
    <property type="entry name" value="asp_race"/>
    <property type="match status" value="1"/>
</dbReference>
<accession>A0A845ACS8</accession>
<comment type="caution">
    <text evidence="3">The sequence shown here is derived from an EMBL/GenBank/DDBJ whole genome shotgun (WGS) entry which is preliminary data.</text>
</comment>
<dbReference type="SUPFAM" id="SSF53681">
    <property type="entry name" value="Aspartate/glutamate racemase"/>
    <property type="match status" value="2"/>
</dbReference>
<evidence type="ECO:0000313" key="3">
    <source>
        <dbReference type="EMBL" id="MXP27297.1"/>
    </source>
</evidence>
<dbReference type="InterPro" id="IPR015942">
    <property type="entry name" value="Asp/Glu/hydantoin_racemase"/>
</dbReference>
<keyword evidence="4" id="KW-1185">Reference proteome</keyword>
<dbReference type="Proteomes" id="UP000439780">
    <property type="component" value="Unassembled WGS sequence"/>
</dbReference>
<sequence length="233" mass="25220">MRKLGIIGGLSWIATRAYYELINRGIQKRSGPTASAPLFIESLEYSQLYALKDEEGWDRAAALLIESAQRLEQAGVGALIIAANSMHRVFDQVSDAVGIPILHIADAVGEDLVRAGQTDGVVLLGTRAVMTEGFFRQRIVAKGIDLLAPDPDDAEMVDSIIYKELMLGKVTRGAERALKTIITRKEQQGAHSVVLACAELDQVVTTNANVMPVFDTTASHCRAAVEWICADAV</sequence>
<protein>
    <submittedName>
        <fullName evidence="3">Amino acid racemase</fullName>
        <ecNumber evidence="3">5.1.1.-</ecNumber>
    </submittedName>
</protein>
<evidence type="ECO:0000256" key="1">
    <source>
        <dbReference type="ARBA" id="ARBA00007847"/>
    </source>
</evidence>
<name>A0A845ACS8_9SPHN</name>
<reference evidence="3 4" key="1">
    <citation type="submission" date="2019-12" db="EMBL/GenBank/DDBJ databases">
        <title>Genomic-based taxomic classification of the family Erythrobacteraceae.</title>
        <authorList>
            <person name="Xu L."/>
        </authorList>
    </citation>
    <scope>NUCLEOTIDE SEQUENCE [LARGE SCALE GENOMIC DNA]</scope>
    <source>
        <strain evidence="3 4">KEMB 9005-328</strain>
    </source>
</reference>
<evidence type="ECO:0000313" key="4">
    <source>
        <dbReference type="Proteomes" id="UP000439780"/>
    </source>
</evidence>
<dbReference type="OrthoDB" id="9803739at2"/>
<proteinExistence type="inferred from homology"/>
<organism evidence="3 4">
    <name type="scientific">Qipengyuania algicida</name>
    <dbReference type="NCBI Taxonomy" id="1836209"/>
    <lineage>
        <taxon>Bacteria</taxon>
        <taxon>Pseudomonadati</taxon>
        <taxon>Pseudomonadota</taxon>
        <taxon>Alphaproteobacteria</taxon>
        <taxon>Sphingomonadales</taxon>
        <taxon>Erythrobacteraceae</taxon>
        <taxon>Qipengyuania</taxon>
    </lineage>
</organism>
<dbReference type="EC" id="5.1.1.-" evidence="3"/>
<comment type="similarity">
    <text evidence="1">Belongs to the aspartate/glutamate racemases family.</text>
</comment>
<keyword evidence="2 3" id="KW-0413">Isomerase</keyword>
<gene>
    <name evidence="3" type="ORF">GRI58_00480</name>
</gene>
<dbReference type="InterPro" id="IPR004380">
    <property type="entry name" value="Asp_race"/>
</dbReference>
<dbReference type="RefSeq" id="WP_160751601.1">
    <property type="nucleotide sequence ID" value="NZ_WTYA01000001.1"/>
</dbReference>